<evidence type="ECO:0000313" key="3">
    <source>
        <dbReference type="Proteomes" id="UP001597158"/>
    </source>
</evidence>
<keyword evidence="3" id="KW-1185">Reference proteome</keyword>
<accession>A0ABW3WI49</accession>
<feature type="transmembrane region" description="Helical" evidence="1">
    <location>
        <begin position="20"/>
        <end position="43"/>
    </location>
</feature>
<keyword evidence="1" id="KW-0472">Membrane</keyword>
<dbReference type="EMBL" id="JBHTMC010000034">
    <property type="protein sequence ID" value="MFD1265501.1"/>
    <property type="molecule type" value="Genomic_DNA"/>
</dbReference>
<dbReference type="RefSeq" id="WP_277833111.1">
    <property type="nucleotide sequence ID" value="NZ_JARQZE010000006.1"/>
</dbReference>
<reference evidence="3" key="1">
    <citation type="journal article" date="2019" name="Int. J. Syst. Evol. Microbiol.">
        <title>The Global Catalogue of Microorganisms (GCM) 10K type strain sequencing project: providing services to taxonomists for standard genome sequencing and annotation.</title>
        <authorList>
            <consortium name="The Broad Institute Genomics Platform"/>
            <consortium name="The Broad Institute Genome Sequencing Center for Infectious Disease"/>
            <person name="Wu L."/>
            <person name="Ma J."/>
        </authorList>
    </citation>
    <scope>NUCLEOTIDE SEQUENCE [LARGE SCALE GENOMIC DNA]</scope>
    <source>
        <strain evidence="3">CCUG 48884</strain>
    </source>
</reference>
<dbReference type="Proteomes" id="UP001597158">
    <property type="component" value="Unassembled WGS sequence"/>
</dbReference>
<keyword evidence="1" id="KW-0812">Transmembrane</keyword>
<name>A0ABW3WI49_9RHOO</name>
<organism evidence="2 3">
    <name type="scientific">Thauera mechernichensis</name>
    <dbReference type="NCBI Taxonomy" id="82788"/>
    <lineage>
        <taxon>Bacteria</taxon>
        <taxon>Pseudomonadati</taxon>
        <taxon>Pseudomonadota</taxon>
        <taxon>Betaproteobacteria</taxon>
        <taxon>Rhodocyclales</taxon>
        <taxon>Zoogloeaceae</taxon>
        <taxon>Thauera</taxon>
    </lineage>
</organism>
<gene>
    <name evidence="2" type="ORF">ACFQ4M_18155</name>
</gene>
<proteinExistence type="predicted"/>
<sequence>MASSSTPPSRSAGAPAARQARLVALIVGGLFLLLIVAFVAMVFTVRDEARLNAVGPIPPAPGAERGGLVFHGTANIWEVRGRMTLDAERQVSFSFDLIGPTAQPAPATLAFDLSLDMPDHDRAPIPLQHTLAGPGSYVAKAALPEPGRWRLRLQLPEITGLFEFEVDR</sequence>
<protein>
    <submittedName>
        <fullName evidence="2">AAA family ATPase</fullName>
    </submittedName>
</protein>
<comment type="caution">
    <text evidence="2">The sequence shown here is derived from an EMBL/GenBank/DDBJ whole genome shotgun (WGS) entry which is preliminary data.</text>
</comment>
<keyword evidence="1" id="KW-1133">Transmembrane helix</keyword>
<evidence type="ECO:0000313" key="2">
    <source>
        <dbReference type="EMBL" id="MFD1265501.1"/>
    </source>
</evidence>
<evidence type="ECO:0000256" key="1">
    <source>
        <dbReference type="SAM" id="Phobius"/>
    </source>
</evidence>